<organism evidence="8 9">
    <name type="scientific">Adhaeribacter soli</name>
    <dbReference type="NCBI Taxonomy" id="2607655"/>
    <lineage>
        <taxon>Bacteria</taxon>
        <taxon>Pseudomonadati</taxon>
        <taxon>Bacteroidota</taxon>
        <taxon>Cytophagia</taxon>
        <taxon>Cytophagales</taxon>
        <taxon>Hymenobacteraceae</taxon>
        <taxon>Adhaeribacter</taxon>
    </lineage>
</organism>
<dbReference type="InterPro" id="IPR010432">
    <property type="entry name" value="RDD"/>
</dbReference>
<dbReference type="Proteomes" id="UP000326570">
    <property type="component" value="Unassembled WGS sequence"/>
</dbReference>
<dbReference type="InterPro" id="IPR051791">
    <property type="entry name" value="Pra-immunoreactive"/>
</dbReference>
<evidence type="ECO:0000313" key="9">
    <source>
        <dbReference type="Proteomes" id="UP000326570"/>
    </source>
</evidence>
<evidence type="ECO:0000256" key="5">
    <source>
        <dbReference type="ARBA" id="ARBA00023136"/>
    </source>
</evidence>
<evidence type="ECO:0000256" key="2">
    <source>
        <dbReference type="ARBA" id="ARBA00022475"/>
    </source>
</evidence>
<feature type="transmembrane region" description="Helical" evidence="6">
    <location>
        <begin position="131"/>
        <end position="149"/>
    </location>
</feature>
<keyword evidence="9" id="KW-1185">Reference proteome</keyword>
<evidence type="ECO:0000313" key="8">
    <source>
        <dbReference type="EMBL" id="KAA9332607.1"/>
    </source>
</evidence>
<sequence>MAVISIHRPSVIRRTSAYAPLHCRWAAFLIDTGLFLFIQSFTVYFMVGCPFPADGSSGLLFPKPDIFLADMGYIGKLLYVNLYFLFIHWLYNAVMESSVKQGTVGKIVLRMKVTDMNGKRINFWQASIRHFAKYLSVGTLLLGLVSAFFSSRKQTLHDLVAGTTVRLKKA</sequence>
<reference evidence="8 9" key="1">
    <citation type="submission" date="2019-09" db="EMBL/GenBank/DDBJ databases">
        <title>Genome sequence of Adhaeribacter sp. M2.</title>
        <authorList>
            <person name="Srinivasan S."/>
        </authorList>
    </citation>
    <scope>NUCLEOTIDE SEQUENCE [LARGE SCALE GENOMIC DNA]</scope>
    <source>
        <strain evidence="8 9">M2</strain>
    </source>
</reference>
<feature type="domain" description="RDD" evidence="7">
    <location>
        <begin position="18"/>
        <end position="162"/>
    </location>
</feature>
<keyword evidence="2" id="KW-1003">Cell membrane</keyword>
<proteinExistence type="predicted"/>
<feature type="transmembrane region" description="Helical" evidence="6">
    <location>
        <begin position="21"/>
        <end position="46"/>
    </location>
</feature>
<gene>
    <name evidence="8" type="ORF">F0P94_11380</name>
</gene>
<name>A0A5N1IRH8_9BACT</name>
<dbReference type="RefSeq" id="WP_150904020.1">
    <property type="nucleotide sequence ID" value="NZ_VTWT01000006.1"/>
</dbReference>
<keyword evidence="4 6" id="KW-1133">Transmembrane helix</keyword>
<keyword evidence="3 6" id="KW-0812">Transmembrane</keyword>
<evidence type="ECO:0000259" key="7">
    <source>
        <dbReference type="Pfam" id="PF06271"/>
    </source>
</evidence>
<dbReference type="GO" id="GO:0005886">
    <property type="term" value="C:plasma membrane"/>
    <property type="evidence" value="ECO:0007669"/>
    <property type="project" value="UniProtKB-SubCell"/>
</dbReference>
<protein>
    <submittedName>
        <fullName evidence="8">RDD family protein</fullName>
    </submittedName>
</protein>
<comment type="subcellular location">
    <subcellularLocation>
        <location evidence="1">Cell membrane</location>
        <topology evidence="1">Multi-pass membrane protein</topology>
    </subcellularLocation>
</comment>
<feature type="transmembrane region" description="Helical" evidence="6">
    <location>
        <begin position="66"/>
        <end position="91"/>
    </location>
</feature>
<dbReference type="PANTHER" id="PTHR36115">
    <property type="entry name" value="PROLINE-RICH ANTIGEN HOMOLOG-RELATED"/>
    <property type="match status" value="1"/>
</dbReference>
<comment type="caution">
    <text evidence="8">The sequence shown here is derived from an EMBL/GenBank/DDBJ whole genome shotgun (WGS) entry which is preliminary data.</text>
</comment>
<evidence type="ECO:0000256" key="4">
    <source>
        <dbReference type="ARBA" id="ARBA00022989"/>
    </source>
</evidence>
<dbReference type="EMBL" id="VTWT01000006">
    <property type="protein sequence ID" value="KAA9332607.1"/>
    <property type="molecule type" value="Genomic_DNA"/>
</dbReference>
<dbReference type="Pfam" id="PF06271">
    <property type="entry name" value="RDD"/>
    <property type="match status" value="1"/>
</dbReference>
<evidence type="ECO:0000256" key="6">
    <source>
        <dbReference type="SAM" id="Phobius"/>
    </source>
</evidence>
<keyword evidence="5 6" id="KW-0472">Membrane</keyword>
<evidence type="ECO:0000256" key="1">
    <source>
        <dbReference type="ARBA" id="ARBA00004651"/>
    </source>
</evidence>
<evidence type="ECO:0000256" key="3">
    <source>
        <dbReference type="ARBA" id="ARBA00022692"/>
    </source>
</evidence>
<dbReference type="AlphaFoldDB" id="A0A5N1IRH8"/>
<accession>A0A5N1IRH8</accession>